<evidence type="ECO:0000313" key="10">
    <source>
        <dbReference type="Proteomes" id="UP000465360"/>
    </source>
</evidence>
<feature type="transmembrane region" description="Helical" evidence="8">
    <location>
        <begin position="404"/>
        <end position="420"/>
    </location>
</feature>
<dbReference type="GO" id="GO:0005886">
    <property type="term" value="C:plasma membrane"/>
    <property type="evidence" value="ECO:0007669"/>
    <property type="project" value="UniProtKB-SubCell"/>
</dbReference>
<feature type="transmembrane region" description="Helical" evidence="8">
    <location>
        <begin position="233"/>
        <end position="256"/>
    </location>
</feature>
<feature type="transmembrane region" description="Helical" evidence="8">
    <location>
        <begin position="353"/>
        <end position="374"/>
    </location>
</feature>
<dbReference type="PIRSF" id="PIRSF006060">
    <property type="entry name" value="AA_transporter"/>
    <property type="match status" value="1"/>
</dbReference>
<feature type="transmembrane region" description="Helical" evidence="8">
    <location>
        <begin position="86"/>
        <end position="111"/>
    </location>
</feature>
<gene>
    <name evidence="9" type="ORF">MBOU_04310</name>
</gene>
<evidence type="ECO:0000256" key="5">
    <source>
        <dbReference type="ARBA" id="ARBA00022692"/>
    </source>
</evidence>
<feature type="transmembrane region" description="Helical" evidence="8">
    <location>
        <begin position="188"/>
        <end position="212"/>
    </location>
</feature>
<comment type="similarity">
    <text evidence="3">Belongs to the amino acid-polyamine-organocation (APC) superfamily.</text>
</comment>
<protein>
    <submittedName>
        <fullName evidence="9">Putative transporter</fullName>
    </submittedName>
</protein>
<feature type="transmembrane region" description="Helical" evidence="8">
    <location>
        <begin position="381"/>
        <end position="398"/>
    </location>
</feature>
<organism evidence="9 10">
    <name type="scientific">Mycobacterium bourgelatii</name>
    <dbReference type="NCBI Taxonomy" id="1273442"/>
    <lineage>
        <taxon>Bacteria</taxon>
        <taxon>Bacillati</taxon>
        <taxon>Actinomycetota</taxon>
        <taxon>Actinomycetes</taxon>
        <taxon>Mycobacteriales</taxon>
        <taxon>Mycobacteriaceae</taxon>
        <taxon>Mycobacterium</taxon>
    </lineage>
</organism>
<dbReference type="PANTHER" id="PTHR42770">
    <property type="entry name" value="AMINO ACID TRANSPORTER-RELATED"/>
    <property type="match status" value="1"/>
</dbReference>
<evidence type="ECO:0000313" key="9">
    <source>
        <dbReference type="EMBL" id="GFG88389.1"/>
    </source>
</evidence>
<evidence type="ECO:0000256" key="3">
    <source>
        <dbReference type="ARBA" id="ARBA00009523"/>
    </source>
</evidence>
<evidence type="ECO:0000256" key="8">
    <source>
        <dbReference type="SAM" id="Phobius"/>
    </source>
</evidence>
<evidence type="ECO:0000256" key="6">
    <source>
        <dbReference type="ARBA" id="ARBA00022989"/>
    </source>
</evidence>
<evidence type="ECO:0000256" key="1">
    <source>
        <dbReference type="ARBA" id="ARBA00002249"/>
    </source>
</evidence>
<comment type="subcellular location">
    <subcellularLocation>
        <location evidence="2">Cell membrane</location>
        <topology evidence="2">Multi-pass membrane protein</topology>
    </subcellularLocation>
</comment>
<feature type="transmembrane region" description="Helical" evidence="8">
    <location>
        <begin position="153"/>
        <end position="176"/>
    </location>
</feature>
<dbReference type="Proteomes" id="UP000465360">
    <property type="component" value="Unassembled WGS sequence"/>
</dbReference>
<name>A0A7I9YIF9_MYCBU</name>
<reference evidence="9 10" key="1">
    <citation type="journal article" date="2019" name="Emerg. Microbes Infect.">
        <title>Comprehensive subspecies identification of 175 nontuberculous mycobacteria species based on 7547 genomic profiles.</title>
        <authorList>
            <person name="Matsumoto Y."/>
            <person name="Kinjo T."/>
            <person name="Motooka D."/>
            <person name="Nabeya D."/>
            <person name="Jung N."/>
            <person name="Uechi K."/>
            <person name="Horii T."/>
            <person name="Iida T."/>
            <person name="Fujita J."/>
            <person name="Nakamura S."/>
        </authorList>
    </citation>
    <scope>NUCLEOTIDE SEQUENCE [LARGE SCALE GENOMIC DNA]</scope>
    <source>
        <strain evidence="9 10">JCM 30725</strain>
    </source>
</reference>
<dbReference type="PANTHER" id="PTHR42770:SF7">
    <property type="entry name" value="MEMBRANE PROTEIN"/>
    <property type="match status" value="1"/>
</dbReference>
<comment type="caution">
    <text evidence="9">The sequence shown here is derived from an EMBL/GenBank/DDBJ whole genome shotgun (WGS) entry which is preliminary data.</text>
</comment>
<feature type="transmembrane region" description="Helical" evidence="8">
    <location>
        <begin position="123"/>
        <end position="141"/>
    </location>
</feature>
<keyword evidence="10" id="KW-1185">Reference proteome</keyword>
<dbReference type="Pfam" id="PF13520">
    <property type="entry name" value="AA_permease_2"/>
    <property type="match status" value="1"/>
</dbReference>
<dbReference type="InterPro" id="IPR050367">
    <property type="entry name" value="APC_superfamily"/>
</dbReference>
<comment type="function">
    <text evidence="1">Probable amino-acid or metabolite transport protein.</text>
</comment>
<feature type="transmembrane region" description="Helical" evidence="8">
    <location>
        <begin position="276"/>
        <end position="307"/>
    </location>
</feature>
<evidence type="ECO:0000256" key="4">
    <source>
        <dbReference type="ARBA" id="ARBA00022475"/>
    </source>
</evidence>
<feature type="transmembrane region" description="Helical" evidence="8">
    <location>
        <begin position="12"/>
        <end position="33"/>
    </location>
</feature>
<accession>A0A7I9YIF9</accession>
<proteinExistence type="inferred from homology"/>
<dbReference type="InterPro" id="IPR002293">
    <property type="entry name" value="AA/rel_permease1"/>
</dbReference>
<keyword evidence="6 8" id="KW-1133">Transmembrane helix</keyword>
<feature type="transmembrane region" description="Helical" evidence="8">
    <location>
        <begin position="39"/>
        <end position="57"/>
    </location>
</feature>
<sequence>MGDQPALARRLGTADAVVIGLGSMIGAGVFAAFGPAARAAGVGLLIGLVLAAAIAYCNATSSAQLAAVYPTSGGTYIYGRERLGPWWGFLAGWGFVIGKTASCAAMALTVASYTVGSLGAPAYAQRAVAVAVVVALAALNYRGVTKTAALARILLACTVIALAIVVVGILIGTAGADDTSETTHSLTAGWAGVTAYGVLQSAGLLFFAFAGYARIATMGEEVRDPAHTIPKAITLALAIAVLIYLVVGVAALLAAGPDRLANAVAPLAEALRAAGVGGLVPVASVGAAVASAGALLALIAGLGRTSLAMARHRDLPRWLAAVHPRYQVPHHAEIAIAVVVCVLVVTADLRGVIGFSSFGVLIYYAIANAAAYTLPRRAWRRAVNVVGLLGCVVLVATLPWQSVAVGLVVFAIGVVGRVIVRRASPAAD</sequence>
<evidence type="ECO:0000256" key="7">
    <source>
        <dbReference type="ARBA" id="ARBA00023136"/>
    </source>
</evidence>
<evidence type="ECO:0000256" key="2">
    <source>
        <dbReference type="ARBA" id="ARBA00004651"/>
    </source>
</evidence>
<dbReference type="GO" id="GO:0022857">
    <property type="term" value="F:transmembrane transporter activity"/>
    <property type="evidence" value="ECO:0007669"/>
    <property type="project" value="InterPro"/>
</dbReference>
<feature type="transmembrane region" description="Helical" evidence="8">
    <location>
        <begin position="328"/>
        <end position="347"/>
    </location>
</feature>
<dbReference type="EMBL" id="BLKZ01000001">
    <property type="protein sequence ID" value="GFG88389.1"/>
    <property type="molecule type" value="Genomic_DNA"/>
</dbReference>
<dbReference type="RefSeq" id="WP_163707207.1">
    <property type="nucleotide sequence ID" value="NZ_BLKZ01000001.1"/>
</dbReference>
<keyword evidence="7 8" id="KW-0472">Membrane</keyword>
<keyword evidence="5 8" id="KW-0812">Transmembrane</keyword>
<dbReference type="Gene3D" id="1.20.1740.10">
    <property type="entry name" value="Amino acid/polyamine transporter I"/>
    <property type="match status" value="1"/>
</dbReference>
<keyword evidence="4" id="KW-1003">Cell membrane</keyword>
<dbReference type="AlphaFoldDB" id="A0A7I9YIF9"/>